<proteinExistence type="predicted"/>
<evidence type="ECO:0000313" key="2">
    <source>
        <dbReference type="Proteomes" id="UP001524435"/>
    </source>
</evidence>
<keyword evidence="2" id="KW-1185">Reference proteome</keyword>
<organism evidence="1 2">
    <name type="scientific">Massilicoli timonensis</name>
    <dbReference type="NCBI Taxonomy" id="2015901"/>
    <lineage>
        <taxon>Bacteria</taxon>
        <taxon>Bacillati</taxon>
        <taxon>Bacillota</taxon>
        <taxon>Erysipelotrichia</taxon>
        <taxon>Erysipelotrichales</taxon>
        <taxon>Erysipelotrichaceae</taxon>
        <taxon>Massilicoli</taxon>
    </lineage>
</organism>
<name>A0ABT1SJN7_9FIRM</name>
<sequence length="242" mass="27917">MDYYEEIAAQAKALMDAGDFDAAFALLDVELKMPYIPKQQEEVLVAYYNRCRIERNAQKPIRRASLDQLEDLLNGSLDEQFQAVELLRGANVRMHMEVLRDALCREKLHYLVRAYLVEILISQQLHEEITMVHEGLEVTFIPAFVEAPMESDGALMVIEQLKEWLENEDPSFLAMCVEAFIKEAYLQLPFNIEETEAFEIALAIVAYVYRAYDDHAGFEAFCETHRILSKGSYALLLDKHEI</sequence>
<gene>
    <name evidence="1" type="ORF">NE663_04125</name>
</gene>
<evidence type="ECO:0008006" key="3">
    <source>
        <dbReference type="Google" id="ProtNLM"/>
    </source>
</evidence>
<protein>
    <recommendedName>
        <fullName evidence="3">DUF3196 domain-containing protein</fullName>
    </recommendedName>
</protein>
<reference evidence="1 2" key="1">
    <citation type="submission" date="2022-06" db="EMBL/GenBank/DDBJ databases">
        <title>Isolation of gut microbiota from human fecal samples.</title>
        <authorList>
            <person name="Pamer E.G."/>
            <person name="Barat B."/>
            <person name="Waligurski E."/>
            <person name="Medina S."/>
            <person name="Paddock L."/>
            <person name="Mostad J."/>
        </authorList>
    </citation>
    <scope>NUCLEOTIDE SEQUENCE [LARGE SCALE GENOMIC DNA]</scope>
    <source>
        <strain evidence="1 2">DFI.6.1</strain>
    </source>
</reference>
<accession>A0ABT1SJN7</accession>
<dbReference type="SUPFAM" id="SSF116965">
    <property type="entry name" value="Hypothetical protein MPN330"/>
    <property type="match status" value="1"/>
</dbReference>
<comment type="caution">
    <text evidence="1">The sequence shown here is derived from an EMBL/GenBank/DDBJ whole genome shotgun (WGS) entry which is preliminary data.</text>
</comment>
<evidence type="ECO:0000313" key="1">
    <source>
        <dbReference type="EMBL" id="MCQ5121443.1"/>
    </source>
</evidence>
<dbReference type="Proteomes" id="UP001524435">
    <property type="component" value="Unassembled WGS sequence"/>
</dbReference>
<dbReference type="EMBL" id="JANGCH010000004">
    <property type="protein sequence ID" value="MCQ5121443.1"/>
    <property type="molecule type" value="Genomic_DNA"/>
</dbReference>
<dbReference type="RefSeq" id="WP_256197551.1">
    <property type="nucleotide sequence ID" value="NZ_CALVCM010000008.1"/>
</dbReference>